<comment type="caution">
    <text evidence="2">The sequence shown here is derived from an EMBL/GenBank/DDBJ whole genome shotgun (WGS) entry which is preliminary data.</text>
</comment>
<evidence type="ECO:0000313" key="3">
    <source>
        <dbReference type="Proteomes" id="UP001362999"/>
    </source>
</evidence>
<feature type="compositionally biased region" description="Low complexity" evidence="1">
    <location>
        <begin position="163"/>
        <end position="179"/>
    </location>
</feature>
<reference evidence="2 3" key="1">
    <citation type="journal article" date="2024" name="J Genomics">
        <title>Draft genome sequencing and assembly of Favolaschia claudopus CIRM-BRFM 2984 isolated from oak limbs.</title>
        <authorList>
            <person name="Navarro D."/>
            <person name="Drula E."/>
            <person name="Chaduli D."/>
            <person name="Cazenave R."/>
            <person name="Ahrendt S."/>
            <person name="Wang J."/>
            <person name="Lipzen A."/>
            <person name="Daum C."/>
            <person name="Barry K."/>
            <person name="Grigoriev I.V."/>
            <person name="Favel A."/>
            <person name="Rosso M.N."/>
            <person name="Martin F."/>
        </authorList>
    </citation>
    <scope>NUCLEOTIDE SEQUENCE [LARGE SCALE GENOMIC DNA]</scope>
    <source>
        <strain evidence="2 3">CIRM-BRFM 2984</strain>
    </source>
</reference>
<accession>A0AAV9ZXI6</accession>
<evidence type="ECO:0000256" key="1">
    <source>
        <dbReference type="SAM" id="MobiDB-lite"/>
    </source>
</evidence>
<feature type="region of interest" description="Disordered" evidence="1">
    <location>
        <begin position="161"/>
        <end position="188"/>
    </location>
</feature>
<dbReference type="EMBL" id="JAWWNJ010000100">
    <property type="protein sequence ID" value="KAK6995954.1"/>
    <property type="molecule type" value="Genomic_DNA"/>
</dbReference>
<dbReference type="Proteomes" id="UP001362999">
    <property type="component" value="Unassembled WGS sequence"/>
</dbReference>
<sequence>MRSLYVSTSPDRDFASLLAPSPPPRREAAPTPLTIRIAFPRTTAFAPEPWLPAGKYPPRRLQQRYPQLSFKTFVVVVAAAPRSGAIASTRPIAVRRAGIFNVLTQAVSMSRTSRRIDVPRAWLSPESKFLRCAAFIINTKAANQNLRFQCPPTNAFSGAPEFSSPAARATSSSSAPPSRLGNSRFRGPASEPLGLSGVQIFLSAARRPPSEVKTIKLFKSVKSSKSKKIFFAARPTHPFKTINLLKFVKSAKMKKIFCAARLSCNAGFIQELPHFPTKLLNTGLNAQDSRRGLHISQRDQRCTGGLGLRSRGIWVSWNERRGRAINARFRVPGGAQPGRREVNPESL</sequence>
<dbReference type="AlphaFoldDB" id="A0AAV9ZXI6"/>
<evidence type="ECO:0000313" key="2">
    <source>
        <dbReference type="EMBL" id="KAK6995954.1"/>
    </source>
</evidence>
<protein>
    <submittedName>
        <fullName evidence="2">Uncharacterized protein</fullName>
    </submittedName>
</protein>
<proteinExistence type="predicted"/>
<organism evidence="2 3">
    <name type="scientific">Favolaschia claudopus</name>
    <dbReference type="NCBI Taxonomy" id="2862362"/>
    <lineage>
        <taxon>Eukaryota</taxon>
        <taxon>Fungi</taxon>
        <taxon>Dikarya</taxon>
        <taxon>Basidiomycota</taxon>
        <taxon>Agaricomycotina</taxon>
        <taxon>Agaricomycetes</taxon>
        <taxon>Agaricomycetidae</taxon>
        <taxon>Agaricales</taxon>
        <taxon>Marasmiineae</taxon>
        <taxon>Mycenaceae</taxon>
        <taxon>Favolaschia</taxon>
    </lineage>
</organism>
<name>A0AAV9ZXI6_9AGAR</name>
<keyword evidence="3" id="KW-1185">Reference proteome</keyword>
<gene>
    <name evidence="2" type="ORF">R3P38DRAFT_2800293</name>
</gene>